<feature type="compositionally biased region" description="Basic and acidic residues" evidence="1">
    <location>
        <begin position="644"/>
        <end position="657"/>
    </location>
</feature>
<reference evidence="2" key="1">
    <citation type="journal article" date="2015" name="PLoS ONE">
        <title>Comprehensive Evaluation of Toxoplasma gondii VEG and Neospora caninum LIV Genomes with Tachyzoite Stage Transcriptome and Proteome Defines Novel Transcript Features.</title>
        <authorList>
            <person name="Ramaprasad A."/>
            <person name="Mourier T."/>
            <person name="Naeem R."/>
            <person name="Malas T.B."/>
            <person name="Moussa E."/>
            <person name="Panigrahi A."/>
            <person name="Vermont S.J."/>
            <person name="Otto T.D."/>
            <person name="Wastling J."/>
            <person name="Pain A."/>
        </authorList>
    </citation>
    <scope>NUCLEOTIDE SEQUENCE</scope>
    <source>
        <strain evidence="2">Liverpool</strain>
    </source>
</reference>
<feature type="region of interest" description="Disordered" evidence="1">
    <location>
        <begin position="290"/>
        <end position="311"/>
    </location>
</feature>
<feature type="region of interest" description="Disordered" evidence="1">
    <location>
        <begin position="588"/>
        <end position="671"/>
    </location>
</feature>
<dbReference type="SUPFAM" id="SSF56219">
    <property type="entry name" value="DNase I-like"/>
    <property type="match status" value="1"/>
</dbReference>
<dbReference type="Gene3D" id="3.60.10.10">
    <property type="entry name" value="Endonuclease/exonuclease/phosphatase"/>
    <property type="match status" value="1"/>
</dbReference>
<keyword evidence="2" id="KW-0255">Endonuclease</keyword>
<protein>
    <submittedName>
        <fullName evidence="2">Endonuclease/exonuclease/phosphatase domain-containing protein, putative</fullName>
    </submittedName>
</protein>
<sequence length="765" mass="83652">MESRRAKIGEILVTRAPGGKLLLTFFWHGQRLNLERSEEEPLDRLLQRLRLSCKKVTQKRGAEEGRKGKAARKQRKKAEASSPGAQATPDPGHTEEKKDTPIEDLQHVYLRRKDGTVAPGDEACGVAVQRAAFVCFSSGSPFAASHPIEKDGDNAPPGDAEDPARSNSSVEDNAETEHVLEVVWNPPVARCIYVPQAVYTGCPVLACVATEHANEDEFVVEWRYDDSGPNGPVIHRGPHYTPKPADEGRSIALKAYHPLYSGFTATLVLPPALPCPSLAWHCERVKSFSPSDFPPSSSPSSSKSSSLSSSRSSSRASSLRVCSFNILAGAYARTPHAVQAMYPYCSGHHLDLHHRKALLGKELCLLNADIVALQECSSSLFSSFLAPLFKDEYHAFLQCKFKARVQEGCALLVRKNCFSVLKEGSMVFQKELLENAQYDTLRAELRRKWPHFETEVLPHLTTVMQFAVLRRRETDEARSEQALPKTLIVANTHLFFHPYARHIRVLQLYVMAHFIQALREEFAASGEPPSEPSKSPAASSRLPPVIMCGDFNCQPGTGGLKLLQQKTVHAHLEDWRDGLAFRWEMDEDAGAEDDHRSREKEETDSGMKKESNQETAVSLSLPSTSPPAASAASSRVSDAARAATPKEKGTSDGREQDTDQGGEGEPGVVLHPPGGLDLYDCYGDAPLAFSNFVAGFQATLDYIYASSDFKVVACLPGVGEEAVRAHGGLPCRGYPSDHLAIAVDLQLQSSHRTGQSGAEEGPAAR</sequence>
<feature type="compositionally biased region" description="Basic and acidic residues" evidence="1">
    <location>
        <begin position="592"/>
        <end position="612"/>
    </location>
</feature>
<dbReference type="GO" id="GO:0000175">
    <property type="term" value="F:3'-5'-RNA exonuclease activity"/>
    <property type="evidence" value="ECO:0007669"/>
    <property type="project" value="TreeGrafter"/>
</dbReference>
<keyword evidence="2" id="KW-0378">Hydrolase</keyword>
<name>A0A0F7UC83_NEOCL</name>
<dbReference type="GO" id="GO:0000288">
    <property type="term" value="P:nuclear-transcribed mRNA catabolic process, deadenylation-dependent decay"/>
    <property type="evidence" value="ECO:0007669"/>
    <property type="project" value="TreeGrafter"/>
</dbReference>
<evidence type="ECO:0000313" key="2">
    <source>
        <dbReference type="EMBL" id="CEL66002.1"/>
    </source>
</evidence>
<dbReference type="AlphaFoldDB" id="A0A0F7UC83"/>
<accession>A0A0F7UC83</accession>
<feature type="region of interest" description="Disordered" evidence="1">
    <location>
        <begin position="145"/>
        <end position="174"/>
    </location>
</feature>
<dbReference type="GO" id="GO:0005739">
    <property type="term" value="C:mitochondrion"/>
    <property type="evidence" value="ECO:0007669"/>
    <property type="project" value="TreeGrafter"/>
</dbReference>
<dbReference type="PANTHER" id="PTHR12121">
    <property type="entry name" value="CARBON CATABOLITE REPRESSOR PROTEIN 4"/>
    <property type="match status" value="1"/>
</dbReference>
<dbReference type="EMBL" id="LN714480">
    <property type="protein sequence ID" value="CEL66002.1"/>
    <property type="molecule type" value="Genomic_DNA"/>
</dbReference>
<keyword evidence="2" id="KW-0540">Nuclease</keyword>
<gene>
    <name evidence="2" type="ORF">BN1204_018310</name>
</gene>
<feature type="region of interest" description="Disordered" evidence="1">
    <location>
        <begin position="56"/>
        <end position="104"/>
    </location>
</feature>
<feature type="compositionally biased region" description="Low complexity" evidence="1">
    <location>
        <begin position="615"/>
        <end position="643"/>
    </location>
</feature>
<proteinExistence type="predicted"/>
<feature type="compositionally biased region" description="Basic and acidic residues" evidence="1">
    <location>
        <begin position="92"/>
        <end position="104"/>
    </location>
</feature>
<dbReference type="InterPro" id="IPR050410">
    <property type="entry name" value="CCR4/nocturin_mRNA_transcr"/>
</dbReference>
<keyword evidence="2" id="KW-0269">Exonuclease</keyword>
<dbReference type="PANTHER" id="PTHR12121:SF37">
    <property type="entry name" value="2',5'-PHOSPHODIESTERASE 12"/>
    <property type="match status" value="1"/>
</dbReference>
<dbReference type="GO" id="GO:0004519">
    <property type="term" value="F:endonuclease activity"/>
    <property type="evidence" value="ECO:0007669"/>
    <property type="project" value="UniProtKB-KW"/>
</dbReference>
<organism evidence="2">
    <name type="scientific">Neospora caninum (strain Liverpool)</name>
    <dbReference type="NCBI Taxonomy" id="572307"/>
    <lineage>
        <taxon>Eukaryota</taxon>
        <taxon>Sar</taxon>
        <taxon>Alveolata</taxon>
        <taxon>Apicomplexa</taxon>
        <taxon>Conoidasida</taxon>
        <taxon>Coccidia</taxon>
        <taxon>Eucoccidiorida</taxon>
        <taxon>Eimeriorina</taxon>
        <taxon>Sarcocystidae</taxon>
        <taxon>Neospora</taxon>
    </lineage>
</organism>
<evidence type="ECO:0000256" key="1">
    <source>
        <dbReference type="SAM" id="MobiDB-lite"/>
    </source>
</evidence>
<dbReference type="InterPro" id="IPR036691">
    <property type="entry name" value="Endo/exonu/phosph_ase_sf"/>
</dbReference>
<feature type="compositionally biased region" description="Low complexity" evidence="1">
    <location>
        <begin position="298"/>
        <end position="311"/>
    </location>
</feature>